<dbReference type="Proteomes" id="UP000516148">
    <property type="component" value="Chromosome"/>
</dbReference>
<dbReference type="InterPro" id="IPR002168">
    <property type="entry name" value="Lipase_GDXG_HIS_AS"/>
</dbReference>
<reference evidence="5 6" key="1">
    <citation type="submission" date="2020-09" db="EMBL/GenBank/DDBJ databases">
        <title>Sphingomonas sp., a new species isolated from pork steak.</title>
        <authorList>
            <person name="Heidler von Heilborn D."/>
        </authorList>
    </citation>
    <scope>NUCLEOTIDE SEQUENCE [LARGE SCALE GENOMIC DNA]</scope>
    <source>
        <strain evidence="6">S8-3T</strain>
    </source>
</reference>
<dbReference type="AlphaFoldDB" id="A0A7H0LFM1"/>
<comment type="similarity">
    <text evidence="1">Belongs to the 'GDXG' lipolytic enzyme family.</text>
</comment>
<feature type="signal peptide" evidence="3">
    <location>
        <begin position="1"/>
        <end position="21"/>
    </location>
</feature>
<dbReference type="RefSeq" id="WP_187760802.1">
    <property type="nucleotide sequence ID" value="NZ_CP061038.1"/>
</dbReference>
<dbReference type="PANTHER" id="PTHR48081:SF30">
    <property type="entry name" value="ACETYL-HYDROLASE LIPR-RELATED"/>
    <property type="match status" value="1"/>
</dbReference>
<keyword evidence="2 5" id="KW-0378">Hydrolase</keyword>
<dbReference type="EMBL" id="CP061038">
    <property type="protein sequence ID" value="QNQ08474.1"/>
    <property type="molecule type" value="Genomic_DNA"/>
</dbReference>
<evidence type="ECO:0000256" key="1">
    <source>
        <dbReference type="ARBA" id="ARBA00010515"/>
    </source>
</evidence>
<accession>A0A7H0LFM1</accession>
<evidence type="ECO:0000259" key="4">
    <source>
        <dbReference type="Pfam" id="PF07859"/>
    </source>
</evidence>
<dbReference type="InterPro" id="IPR013094">
    <property type="entry name" value="AB_hydrolase_3"/>
</dbReference>
<sequence length="362" mass="37602">MKTLSMPALVAALLLPLVALAQIPAPIPTPTSAVPTPAADDPRYALPAAVSPEAKAIMTPLLAAQRASYPARAAIATDFAAQYARSVKDADAKMADAIKRTGVTITPDTIGGVPVLRIVPVGAARDGRLLVYVHGGGWVQGSAASTASGAAMFAVATGLPVISVDYTLAPAQDFRGVTAQLVAFYRALLAQGHRPRQIGLFGDSAGGNIVAGGTLRLRDEGLPIPGALVLLSPCTDLGTGGDTRTTLAGFEPALDVAATLDGIFTLYAGKTPGALTNPWASPVYGDFSKPYPPTLIQGGTREVLLSDFVRQYQAIRAGGGSAVLDLYEGMPHVFQTYLKDTPEGKQAIATFRDFFLLHLAKR</sequence>
<keyword evidence="3" id="KW-0732">Signal</keyword>
<dbReference type="InterPro" id="IPR029058">
    <property type="entry name" value="AB_hydrolase_fold"/>
</dbReference>
<feature type="chain" id="PRO_5028851682" evidence="3">
    <location>
        <begin position="22"/>
        <end position="362"/>
    </location>
</feature>
<name>A0A7H0LFM1_9SPHN</name>
<feature type="domain" description="Alpha/beta hydrolase fold-3" evidence="4">
    <location>
        <begin position="130"/>
        <end position="335"/>
    </location>
</feature>
<dbReference type="SUPFAM" id="SSF53474">
    <property type="entry name" value="alpha/beta-Hydrolases"/>
    <property type="match status" value="1"/>
</dbReference>
<dbReference type="Pfam" id="PF07859">
    <property type="entry name" value="Abhydrolase_3"/>
    <property type="match status" value="1"/>
</dbReference>
<dbReference type="PROSITE" id="PS01173">
    <property type="entry name" value="LIPASE_GDXG_HIS"/>
    <property type="match status" value="1"/>
</dbReference>
<evidence type="ECO:0000313" key="5">
    <source>
        <dbReference type="EMBL" id="QNQ08474.1"/>
    </source>
</evidence>
<organism evidence="5 6">
    <name type="scientific">Sphingomonas alpina</name>
    <dbReference type="NCBI Taxonomy" id="653931"/>
    <lineage>
        <taxon>Bacteria</taxon>
        <taxon>Pseudomonadati</taxon>
        <taxon>Pseudomonadota</taxon>
        <taxon>Alphaproteobacteria</taxon>
        <taxon>Sphingomonadales</taxon>
        <taxon>Sphingomonadaceae</taxon>
        <taxon>Sphingomonas</taxon>
    </lineage>
</organism>
<dbReference type="InterPro" id="IPR050300">
    <property type="entry name" value="GDXG_lipolytic_enzyme"/>
</dbReference>
<proteinExistence type="inferred from homology"/>
<dbReference type="GO" id="GO:0004806">
    <property type="term" value="F:triacylglycerol lipase activity"/>
    <property type="evidence" value="ECO:0007669"/>
    <property type="project" value="TreeGrafter"/>
</dbReference>
<keyword evidence="6" id="KW-1185">Reference proteome</keyword>
<gene>
    <name evidence="5" type="ORF">H3Z74_17220</name>
</gene>
<dbReference type="PANTHER" id="PTHR48081">
    <property type="entry name" value="AB HYDROLASE SUPERFAMILY PROTEIN C4A8.06C"/>
    <property type="match status" value="1"/>
</dbReference>
<evidence type="ECO:0000256" key="2">
    <source>
        <dbReference type="ARBA" id="ARBA00022801"/>
    </source>
</evidence>
<dbReference type="Gene3D" id="3.40.50.1820">
    <property type="entry name" value="alpha/beta hydrolase"/>
    <property type="match status" value="1"/>
</dbReference>
<protein>
    <submittedName>
        <fullName evidence="5">Alpha/beta hydrolase</fullName>
    </submittedName>
</protein>
<evidence type="ECO:0000256" key="3">
    <source>
        <dbReference type="SAM" id="SignalP"/>
    </source>
</evidence>
<evidence type="ECO:0000313" key="6">
    <source>
        <dbReference type="Proteomes" id="UP000516148"/>
    </source>
</evidence>
<dbReference type="KEGG" id="spap:H3Z74_17220"/>